<feature type="compositionally biased region" description="Low complexity" evidence="10">
    <location>
        <begin position="158"/>
        <end position="168"/>
    </location>
</feature>
<evidence type="ECO:0000313" key="12">
    <source>
        <dbReference type="EMBL" id="KAG0143223.1"/>
    </source>
</evidence>
<keyword evidence="6 9" id="KW-0862">Zinc</keyword>
<dbReference type="PANTHER" id="PTHR24214">
    <property type="entry name" value="PDZ AND LIM DOMAIN PROTEIN ZASP"/>
    <property type="match status" value="1"/>
</dbReference>
<feature type="compositionally biased region" description="Polar residues" evidence="10">
    <location>
        <begin position="115"/>
        <end position="131"/>
    </location>
</feature>
<dbReference type="GO" id="GO:0001725">
    <property type="term" value="C:stress fiber"/>
    <property type="evidence" value="ECO:0007669"/>
    <property type="project" value="TreeGrafter"/>
</dbReference>
<evidence type="ECO:0000256" key="6">
    <source>
        <dbReference type="ARBA" id="ARBA00022833"/>
    </source>
</evidence>
<evidence type="ECO:0000256" key="10">
    <source>
        <dbReference type="SAM" id="MobiDB-lite"/>
    </source>
</evidence>
<feature type="compositionally biased region" description="Polar residues" evidence="10">
    <location>
        <begin position="41"/>
        <end position="56"/>
    </location>
</feature>
<feature type="compositionally biased region" description="Polar residues" evidence="10">
    <location>
        <begin position="291"/>
        <end position="304"/>
    </location>
</feature>
<feature type="region of interest" description="Disordered" evidence="10">
    <location>
        <begin position="92"/>
        <end position="205"/>
    </location>
</feature>
<dbReference type="InterPro" id="IPR050604">
    <property type="entry name" value="PDZ-LIM_domain"/>
</dbReference>
<dbReference type="CDD" id="cd08368">
    <property type="entry name" value="LIM"/>
    <property type="match status" value="3"/>
</dbReference>
<protein>
    <recommendedName>
        <fullName evidence="11">LIM zinc-binding domain-containing protein</fullName>
    </recommendedName>
</protein>
<dbReference type="EMBL" id="MU167325">
    <property type="protein sequence ID" value="KAG0143223.1"/>
    <property type="molecule type" value="Genomic_DNA"/>
</dbReference>
<feature type="region of interest" description="Disordered" evidence="10">
    <location>
        <begin position="373"/>
        <end position="406"/>
    </location>
</feature>
<feature type="domain" description="LIM zinc-binding" evidence="11">
    <location>
        <begin position="542"/>
        <end position="601"/>
    </location>
</feature>
<feature type="compositionally biased region" description="Low complexity" evidence="10">
    <location>
        <begin position="20"/>
        <end position="40"/>
    </location>
</feature>
<dbReference type="AlphaFoldDB" id="A0A9P6NFU7"/>
<evidence type="ECO:0000256" key="4">
    <source>
        <dbReference type="ARBA" id="ARBA00022723"/>
    </source>
</evidence>
<dbReference type="FunFam" id="2.10.110.10:FF:000008">
    <property type="entry name" value="Paxillin isoform 1"/>
    <property type="match status" value="1"/>
</dbReference>
<feature type="compositionally biased region" description="Pro residues" evidence="10">
    <location>
        <begin position="379"/>
        <end position="398"/>
    </location>
</feature>
<feature type="region of interest" description="Disordered" evidence="10">
    <location>
        <begin position="1"/>
        <end position="80"/>
    </location>
</feature>
<feature type="domain" description="LIM zinc-binding" evidence="11">
    <location>
        <begin position="700"/>
        <end position="759"/>
    </location>
</feature>
<name>A0A9P6NFU7_9BASI</name>
<dbReference type="SUPFAM" id="SSF57716">
    <property type="entry name" value="Glucocorticoid receptor-like (DNA-binding domain)"/>
    <property type="match status" value="4"/>
</dbReference>
<feature type="region of interest" description="Disordered" evidence="10">
    <location>
        <begin position="513"/>
        <end position="536"/>
    </location>
</feature>
<evidence type="ECO:0000256" key="2">
    <source>
        <dbReference type="ARBA" id="ARBA00004496"/>
    </source>
</evidence>
<dbReference type="InterPro" id="IPR001781">
    <property type="entry name" value="Znf_LIM"/>
</dbReference>
<dbReference type="GO" id="GO:0046872">
    <property type="term" value="F:metal ion binding"/>
    <property type="evidence" value="ECO:0007669"/>
    <property type="project" value="UniProtKB-KW"/>
</dbReference>
<sequence>MTTPLLRRLAGGHLIEETEQQQQQQSPSIPSSSSSQSNISFNPTYSSSTQFHQIPSSHFAPEFHHYQPNSIPQHQPPPYQTYSQHVEQAFRAHDDHHQQTDPNSSFQNHLSSSSVAPTTTRSQPLYSSPNQFPIPPRQNFRRPYQLPSPQPPLPDPSTPSLSYYSPGPTRVGSIKRPLPPVPPLQEPSLRSRPTPLPQPHPHFQQYPPFDRLLPHSSPHPPPQVSATLRTVPHQFSSRLPLQHLPTTTNGTAQDNFNRATNDRYNTTCPTANSSSDVWPSQTVVSLITFDPHQSSLPPKTQSHIASKRGLPSVPSPRKPLNRTPGAISNVEPQESPAVPVAADRLHRIEFQTIQGARQQVHSNKQELAAADVPQTPVSTPNPPSIAPAPVSKPLPAPPGDRKPTQLPQSSIVLNEPIKPTTALPLSLSILESVVPPSSPPPRPASDDITIPVSPPPIDSSVPVLNIIGADEETDEEQDKITNSTVAPLGVIVTPPPLIISTPDIEPLSELDHDQEDVRSQPLRTHTSAKISSPPDPNAPSSLFCAGCQQIIAGRVVNALNKRWHPDCFTCEHCGLALEHVAFYEHEGKAYCGVDYDEFFSLKCHHCNTSITDESYVTLDEPSLPDGPRHYHQLHLFCAECGDPFVNPKSLEERSKISKNPNLRSTIQDQDHQIKSIEPNPFVLHRGYPYCEKCHIRLHKPKCWSCKQPMTGDIITAIGKQWHEHCFKCKDCSNPFLNGLFFLQDRDPFCEQCYSIKMREKF</sequence>
<evidence type="ECO:0000313" key="13">
    <source>
        <dbReference type="Proteomes" id="UP000886653"/>
    </source>
</evidence>
<organism evidence="12 13">
    <name type="scientific">Cronartium quercuum f. sp. fusiforme G11</name>
    <dbReference type="NCBI Taxonomy" id="708437"/>
    <lineage>
        <taxon>Eukaryota</taxon>
        <taxon>Fungi</taxon>
        <taxon>Dikarya</taxon>
        <taxon>Basidiomycota</taxon>
        <taxon>Pucciniomycotina</taxon>
        <taxon>Pucciniomycetes</taxon>
        <taxon>Pucciniales</taxon>
        <taxon>Coleosporiaceae</taxon>
        <taxon>Cronartium</taxon>
    </lineage>
</organism>
<evidence type="ECO:0000256" key="1">
    <source>
        <dbReference type="ARBA" id="ARBA00004282"/>
    </source>
</evidence>
<comment type="subcellular location">
    <subcellularLocation>
        <location evidence="1">Cell junction</location>
    </subcellularLocation>
    <subcellularLocation>
        <location evidence="2">Cytoplasm</location>
    </subcellularLocation>
</comment>
<dbReference type="OrthoDB" id="15567at2759"/>
<feature type="compositionally biased region" description="Polar residues" evidence="10">
    <location>
        <begin position="521"/>
        <end position="530"/>
    </location>
</feature>
<keyword evidence="13" id="KW-1185">Reference proteome</keyword>
<keyword evidence="8 9" id="KW-0440">LIM domain</keyword>
<feature type="region of interest" description="Disordered" evidence="10">
    <location>
        <begin position="291"/>
        <end position="338"/>
    </location>
</feature>
<comment type="caution">
    <text evidence="12">The sequence shown here is derived from an EMBL/GenBank/DDBJ whole genome shotgun (WGS) entry which is preliminary data.</text>
</comment>
<evidence type="ECO:0000259" key="11">
    <source>
        <dbReference type="PROSITE" id="PS50023"/>
    </source>
</evidence>
<proteinExistence type="predicted"/>
<accession>A0A9P6NFU7</accession>
<keyword evidence="3" id="KW-0963">Cytoplasm</keyword>
<dbReference type="PANTHER" id="PTHR24214:SF38">
    <property type="entry name" value="PDZ AND LIM DOMAIN PROTEIN ZASP-RELATED"/>
    <property type="match status" value="1"/>
</dbReference>
<feature type="region of interest" description="Disordered" evidence="10">
    <location>
        <begin position="433"/>
        <end position="455"/>
    </location>
</feature>
<gene>
    <name evidence="12" type="ORF">CROQUDRAFT_724690</name>
</gene>
<feature type="compositionally biased region" description="Low complexity" evidence="10">
    <location>
        <begin position="104"/>
        <end position="114"/>
    </location>
</feature>
<dbReference type="Gene3D" id="2.10.110.10">
    <property type="entry name" value="Cysteine Rich Protein"/>
    <property type="match status" value="3"/>
</dbReference>
<dbReference type="GO" id="GO:0030036">
    <property type="term" value="P:actin cytoskeleton organization"/>
    <property type="evidence" value="ECO:0007669"/>
    <property type="project" value="TreeGrafter"/>
</dbReference>
<keyword evidence="4 9" id="KW-0479">Metal-binding</keyword>
<dbReference type="GO" id="GO:0030695">
    <property type="term" value="F:GTPase regulator activity"/>
    <property type="evidence" value="ECO:0007669"/>
    <property type="project" value="UniProtKB-ARBA"/>
</dbReference>
<dbReference type="GO" id="GO:0051371">
    <property type="term" value="F:muscle alpha-actinin binding"/>
    <property type="evidence" value="ECO:0007669"/>
    <property type="project" value="TreeGrafter"/>
</dbReference>
<feature type="compositionally biased region" description="Pro residues" evidence="10">
    <location>
        <begin position="146"/>
        <end position="157"/>
    </location>
</feature>
<dbReference type="PROSITE" id="PS50023">
    <property type="entry name" value="LIM_DOMAIN_2"/>
    <property type="match status" value="2"/>
</dbReference>
<dbReference type="Proteomes" id="UP000886653">
    <property type="component" value="Unassembled WGS sequence"/>
</dbReference>
<evidence type="ECO:0000256" key="8">
    <source>
        <dbReference type="ARBA" id="ARBA00023038"/>
    </source>
</evidence>
<evidence type="ECO:0000256" key="5">
    <source>
        <dbReference type="ARBA" id="ARBA00022737"/>
    </source>
</evidence>
<evidence type="ECO:0000256" key="3">
    <source>
        <dbReference type="ARBA" id="ARBA00022490"/>
    </source>
</evidence>
<dbReference type="SMART" id="SM00132">
    <property type="entry name" value="LIM"/>
    <property type="match status" value="2"/>
</dbReference>
<evidence type="ECO:0000256" key="7">
    <source>
        <dbReference type="ARBA" id="ARBA00022949"/>
    </source>
</evidence>
<reference evidence="12" key="1">
    <citation type="submission" date="2013-11" db="EMBL/GenBank/DDBJ databases">
        <title>Genome sequence of the fusiform rust pathogen reveals effectors for host alternation and coevolution with pine.</title>
        <authorList>
            <consortium name="DOE Joint Genome Institute"/>
            <person name="Smith K."/>
            <person name="Pendleton A."/>
            <person name="Kubisiak T."/>
            <person name="Anderson C."/>
            <person name="Salamov A."/>
            <person name="Aerts A."/>
            <person name="Riley R."/>
            <person name="Clum A."/>
            <person name="Lindquist E."/>
            <person name="Ence D."/>
            <person name="Campbell M."/>
            <person name="Kronenberg Z."/>
            <person name="Feau N."/>
            <person name="Dhillon B."/>
            <person name="Hamelin R."/>
            <person name="Burleigh J."/>
            <person name="Smith J."/>
            <person name="Yandell M."/>
            <person name="Nelson C."/>
            <person name="Grigoriev I."/>
            <person name="Davis J."/>
        </authorList>
    </citation>
    <scope>NUCLEOTIDE SEQUENCE</scope>
    <source>
        <strain evidence="12">G11</strain>
    </source>
</reference>
<dbReference type="PROSITE" id="PS00478">
    <property type="entry name" value="LIM_DOMAIN_1"/>
    <property type="match status" value="2"/>
</dbReference>
<dbReference type="GO" id="GO:0005737">
    <property type="term" value="C:cytoplasm"/>
    <property type="evidence" value="ECO:0007669"/>
    <property type="project" value="UniProtKB-SubCell"/>
</dbReference>
<keyword evidence="5" id="KW-0677">Repeat</keyword>
<dbReference type="GO" id="GO:0031941">
    <property type="term" value="C:filamentous actin"/>
    <property type="evidence" value="ECO:0007669"/>
    <property type="project" value="TreeGrafter"/>
</dbReference>
<keyword evidence="7" id="KW-0965">Cell junction</keyword>
<dbReference type="Pfam" id="PF00412">
    <property type="entry name" value="LIM"/>
    <property type="match status" value="2"/>
</dbReference>
<evidence type="ECO:0000256" key="9">
    <source>
        <dbReference type="PROSITE-ProRule" id="PRU00125"/>
    </source>
</evidence>
<dbReference type="GO" id="GO:0003779">
    <property type="term" value="F:actin binding"/>
    <property type="evidence" value="ECO:0007669"/>
    <property type="project" value="TreeGrafter"/>
</dbReference>